<feature type="non-terminal residue" evidence="1">
    <location>
        <position position="1"/>
    </location>
</feature>
<name>A0ACB7ZW64_9AGAM</name>
<dbReference type="Proteomes" id="UP000790377">
    <property type="component" value="Unassembled WGS sequence"/>
</dbReference>
<gene>
    <name evidence="1" type="ORF">BJ138DRAFT_973937</name>
</gene>
<comment type="caution">
    <text evidence="1">The sequence shown here is derived from an EMBL/GenBank/DDBJ whole genome shotgun (WGS) entry which is preliminary data.</text>
</comment>
<reference evidence="1" key="1">
    <citation type="journal article" date="2021" name="New Phytol.">
        <title>Evolutionary innovations through gain and loss of genes in the ectomycorrhizal Boletales.</title>
        <authorList>
            <person name="Wu G."/>
            <person name="Miyauchi S."/>
            <person name="Morin E."/>
            <person name="Kuo A."/>
            <person name="Drula E."/>
            <person name="Varga T."/>
            <person name="Kohler A."/>
            <person name="Feng B."/>
            <person name="Cao Y."/>
            <person name="Lipzen A."/>
            <person name="Daum C."/>
            <person name="Hundley H."/>
            <person name="Pangilinan J."/>
            <person name="Johnson J."/>
            <person name="Barry K."/>
            <person name="LaButti K."/>
            <person name="Ng V."/>
            <person name="Ahrendt S."/>
            <person name="Min B."/>
            <person name="Choi I.G."/>
            <person name="Park H."/>
            <person name="Plett J.M."/>
            <person name="Magnuson J."/>
            <person name="Spatafora J.W."/>
            <person name="Nagy L.G."/>
            <person name="Henrissat B."/>
            <person name="Grigoriev I.V."/>
            <person name="Yang Z.L."/>
            <person name="Xu J."/>
            <person name="Martin F.M."/>
        </authorList>
    </citation>
    <scope>NUCLEOTIDE SEQUENCE</scope>
    <source>
        <strain evidence="1">ATCC 28755</strain>
    </source>
</reference>
<keyword evidence="2" id="KW-1185">Reference proteome</keyword>
<proteinExistence type="predicted"/>
<feature type="non-terminal residue" evidence="1">
    <location>
        <position position="364"/>
    </location>
</feature>
<protein>
    <submittedName>
        <fullName evidence="1">Uncharacterized protein</fullName>
    </submittedName>
</protein>
<dbReference type="EMBL" id="MU268224">
    <property type="protein sequence ID" value="KAH7905295.1"/>
    <property type="molecule type" value="Genomic_DNA"/>
</dbReference>
<evidence type="ECO:0000313" key="1">
    <source>
        <dbReference type="EMBL" id="KAH7905295.1"/>
    </source>
</evidence>
<organism evidence="1 2">
    <name type="scientific">Hygrophoropsis aurantiaca</name>
    <dbReference type="NCBI Taxonomy" id="72124"/>
    <lineage>
        <taxon>Eukaryota</taxon>
        <taxon>Fungi</taxon>
        <taxon>Dikarya</taxon>
        <taxon>Basidiomycota</taxon>
        <taxon>Agaricomycotina</taxon>
        <taxon>Agaricomycetes</taxon>
        <taxon>Agaricomycetidae</taxon>
        <taxon>Boletales</taxon>
        <taxon>Coniophorineae</taxon>
        <taxon>Hygrophoropsidaceae</taxon>
        <taxon>Hygrophoropsis</taxon>
    </lineage>
</organism>
<accession>A0ACB7ZW64</accession>
<sequence length="364" mass="41637">KKPSDAQINHCLAPLIDDLLEFWSPGVYFSKTALRPFGRSVLAALIPVVCDIMGARQVGGFTGHMAKLFCSFCYLRSDQIENFDMKKWPLRTAEKHRADAADWLAAKTIEERTRLLKQNGARHSELLRLPYWNPVQFTILDTMHAHFLRMILEHIRRIWGVNLSGSSGEGLASPTTAPPRDPSNDGLVKALNQLKKTSDDESSAERMSSISRPVWKDQGRLELPSFLSPLPWQFGHETRKLSADQWRSVGMIHLVVTLIRLWGFDGGRKGLMLFNFMHLVTAIHIANMRTMSPALANYYTYHCKLYLEGLLSLYKEAKIQPTHHLSLHLESLLVELGPVHSWRAWAFERFNYMLQKTKTNLRFG</sequence>
<evidence type="ECO:0000313" key="2">
    <source>
        <dbReference type="Proteomes" id="UP000790377"/>
    </source>
</evidence>